<keyword evidence="2" id="KW-1185">Reference proteome</keyword>
<evidence type="ECO:0000313" key="2">
    <source>
        <dbReference type="Proteomes" id="UP000215914"/>
    </source>
</evidence>
<name>A0A9K3NK97_HELAN</name>
<organism evidence="1 2">
    <name type="scientific">Helianthus annuus</name>
    <name type="common">Common sunflower</name>
    <dbReference type="NCBI Taxonomy" id="4232"/>
    <lineage>
        <taxon>Eukaryota</taxon>
        <taxon>Viridiplantae</taxon>
        <taxon>Streptophyta</taxon>
        <taxon>Embryophyta</taxon>
        <taxon>Tracheophyta</taxon>
        <taxon>Spermatophyta</taxon>
        <taxon>Magnoliopsida</taxon>
        <taxon>eudicotyledons</taxon>
        <taxon>Gunneridae</taxon>
        <taxon>Pentapetalae</taxon>
        <taxon>asterids</taxon>
        <taxon>campanulids</taxon>
        <taxon>Asterales</taxon>
        <taxon>Asteraceae</taxon>
        <taxon>Asteroideae</taxon>
        <taxon>Heliantheae alliance</taxon>
        <taxon>Heliantheae</taxon>
        <taxon>Helianthus</taxon>
    </lineage>
</organism>
<accession>A0A9K3NK97</accession>
<dbReference type="AlphaFoldDB" id="A0A9K3NK97"/>
<sequence length="45" mass="5143">MEIVPFVFLTTRDKYHLTEIGGVNCWVIAATDIYKKSMSRHGVTN</sequence>
<reference evidence="1" key="1">
    <citation type="journal article" date="2017" name="Nature">
        <title>The sunflower genome provides insights into oil metabolism, flowering and Asterid evolution.</title>
        <authorList>
            <person name="Badouin H."/>
            <person name="Gouzy J."/>
            <person name="Grassa C.J."/>
            <person name="Murat F."/>
            <person name="Staton S.E."/>
            <person name="Cottret L."/>
            <person name="Lelandais-Briere C."/>
            <person name="Owens G.L."/>
            <person name="Carrere S."/>
            <person name="Mayjonade B."/>
            <person name="Legrand L."/>
            <person name="Gill N."/>
            <person name="Kane N.C."/>
            <person name="Bowers J.E."/>
            <person name="Hubner S."/>
            <person name="Bellec A."/>
            <person name="Berard A."/>
            <person name="Berges H."/>
            <person name="Blanchet N."/>
            <person name="Boniface M.C."/>
            <person name="Brunel D."/>
            <person name="Catrice O."/>
            <person name="Chaidir N."/>
            <person name="Claudel C."/>
            <person name="Donnadieu C."/>
            <person name="Faraut T."/>
            <person name="Fievet G."/>
            <person name="Helmstetter N."/>
            <person name="King M."/>
            <person name="Knapp S.J."/>
            <person name="Lai Z."/>
            <person name="Le Paslier M.C."/>
            <person name="Lippi Y."/>
            <person name="Lorenzon L."/>
            <person name="Mandel J.R."/>
            <person name="Marage G."/>
            <person name="Marchand G."/>
            <person name="Marquand E."/>
            <person name="Bret-Mestries E."/>
            <person name="Morien E."/>
            <person name="Nambeesan S."/>
            <person name="Nguyen T."/>
            <person name="Pegot-Espagnet P."/>
            <person name="Pouilly N."/>
            <person name="Raftis F."/>
            <person name="Sallet E."/>
            <person name="Schiex T."/>
            <person name="Thomas J."/>
            <person name="Vandecasteele C."/>
            <person name="Vares D."/>
            <person name="Vear F."/>
            <person name="Vautrin S."/>
            <person name="Crespi M."/>
            <person name="Mangin B."/>
            <person name="Burke J.M."/>
            <person name="Salse J."/>
            <person name="Munos S."/>
            <person name="Vincourt P."/>
            <person name="Rieseberg L.H."/>
            <person name="Langlade N.B."/>
        </authorList>
    </citation>
    <scope>NUCLEOTIDE SEQUENCE</scope>
    <source>
        <tissue evidence="1">Leaves</tissue>
    </source>
</reference>
<reference evidence="1" key="2">
    <citation type="submission" date="2020-06" db="EMBL/GenBank/DDBJ databases">
        <title>Helianthus annuus Genome sequencing and assembly Release 2.</title>
        <authorList>
            <person name="Gouzy J."/>
            <person name="Langlade N."/>
            <person name="Munos S."/>
        </authorList>
    </citation>
    <scope>NUCLEOTIDE SEQUENCE</scope>
    <source>
        <tissue evidence="1">Leaves</tissue>
    </source>
</reference>
<dbReference type="Proteomes" id="UP000215914">
    <property type="component" value="Unassembled WGS sequence"/>
</dbReference>
<dbReference type="EMBL" id="MNCJ02000321">
    <property type="protein sequence ID" value="KAF5802730.1"/>
    <property type="molecule type" value="Genomic_DNA"/>
</dbReference>
<gene>
    <name evidence="1" type="ORF">HanXRQr2_Chr06g0262981</name>
</gene>
<dbReference type="Gramene" id="mRNA:HanXRQr2_Chr06g0262981">
    <property type="protein sequence ID" value="mRNA:HanXRQr2_Chr06g0262981"/>
    <property type="gene ID" value="HanXRQr2_Chr06g0262981"/>
</dbReference>
<comment type="caution">
    <text evidence="1">The sequence shown here is derived from an EMBL/GenBank/DDBJ whole genome shotgun (WGS) entry which is preliminary data.</text>
</comment>
<proteinExistence type="predicted"/>
<evidence type="ECO:0000313" key="1">
    <source>
        <dbReference type="EMBL" id="KAF5802730.1"/>
    </source>
</evidence>
<protein>
    <submittedName>
        <fullName evidence="1">Uncharacterized protein</fullName>
    </submittedName>
</protein>